<feature type="compositionally biased region" description="Acidic residues" evidence="1">
    <location>
        <begin position="90"/>
        <end position="100"/>
    </location>
</feature>
<proteinExistence type="predicted"/>
<reference evidence="2 3" key="1">
    <citation type="submission" date="2024-05" db="EMBL/GenBank/DDBJ databases">
        <title>The nuclear and mitochondrial genome assemblies of Tetragonisca angustula (Apidae: Meliponini), a tiny yet remarkable pollinator in the Neotropics.</title>
        <authorList>
            <person name="Ferrari R."/>
            <person name="Ricardo P.C."/>
            <person name="Dias F.C."/>
            <person name="Araujo N.S."/>
            <person name="Soares D.O."/>
            <person name="Zhou Q.-S."/>
            <person name="Zhu C.-D."/>
            <person name="Coutinho L."/>
            <person name="Airas M.C."/>
            <person name="Batista T.M."/>
        </authorList>
    </citation>
    <scope>NUCLEOTIDE SEQUENCE [LARGE SCALE GENOMIC DNA]</scope>
    <source>
        <strain evidence="2">ASF017062</strain>
        <tissue evidence="2">Abdomen</tissue>
    </source>
</reference>
<dbReference type="AlphaFoldDB" id="A0AAW1A1F0"/>
<sequence length="100" mass="11365">MREKEEKWRNESRRLCKRKLLDGQGRKKISKRRERFEDEGERVRRKSVLDGGAGNAGKRAHQVGSAVSGDAGDANERKDSGNDVAKVDEEERSEETEGEH</sequence>
<feature type="region of interest" description="Disordered" evidence="1">
    <location>
        <begin position="23"/>
        <end position="100"/>
    </location>
</feature>
<evidence type="ECO:0000313" key="2">
    <source>
        <dbReference type="EMBL" id="KAK9302997.1"/>
    </source>
</evidence>
<evidence type="ECO:0000256" key="1">
    <source>
        <dbReference type="SAM" id="MobiDB-lite"/>
    </source>
</evidence>
<dbReference type="Proteomes" id="UP001432146">
    <property type="component" value="Unassembled WGS sequence"/>
</dbReference>
<name>A0AAW1A1F0_9HYME</name>
<dbReference type="EMBL" id="JAWNGG020000085">
    <property type="protein sequence ID" value="KAK9302997.1"/>
    <property type="molecule type" value="Genomic_DNA"/>
</dbReference>
<protein>
    <submittedName>
        <fullName evidence="2">Uncharacterized protein</fullName>
    </submittedName>
</protein>
<gene>
    <name evidence="2" type="ORF">QLX08_005173</name>
</gene>
<organism evidence="2 3">
    <name type="scientific">Tetragonisca angustula</name>
    <dbReference type="NCBI Taxonomy" id="166442"/>
    <lineage>
        <taxon>Eukaryota</taxon>
        <taxon>Metazoa</taxon>
        <taxon>Ecdysozoa</taxon>
        <taxon>Arthropoda</taxon>
        <taxon>Hexapoda</taxon>
        <taxon>Insecta</taxon>
        <taxon>Pterygota</taxon>
        <taxon>Neoptera</taxon>
        <taxon>Endopterygota</taxon>
        <taxon>Hymenoptera</taxon>
        <taxon>Apocrita</taxon>
        <taxon>Aculeata</taxon>
        <taxon>Apoidea</taxon>
        <taxon>Anthophila</taxon>
        <taxon>Apidae</taxon>
        <taxon>Tetragonisca</taxon>
    </lineage>
</organism>
<feature type="compositionally biased region" description="Basic and acidic residues" evidence="1">
    <location>
        <begin position="74"/>
        <end position="89"/>
    </location>
</feature>
<comment type="caution">
    <text evidence="2">The sequence shown here is derived from an EMBL/GenBank/DDBJ whole genome shotgun (WGS) entry which is preliminary data.</text>
</comment>
<accession>A0AAW1A1F0</accession>
<evidence type="ECO:0000313" key="3">
    <source>
        <dbReference type="Proteomes" id="UP001432146"/>
    </source>
</evidence>
<keyword evidence="3" id="KW-1185">Reference proteome</keyword>